<evidence type="ECO:0000313" key="3">
    <source>
        <dbReference type="Proteomes" id="UP000557739"/>
    </source>
</evidence>
<keyword evidence="2" id="KW-0282">Flagellum</keyword>
<dbReference type="InterPro" id="IPR036429">
    <property type="entry name" value="SpoA-like_sf"/>
</dbReference>
<feature type="domain" description="Flagellar motor switch protein FliN-like C-terminal" evidence="1">
    <location>
        <begin position="23"/>
        <end position="87"/>
    </location>
</feature>
<keyword evidence="3" id="KW-1185">Reference proteome</keyword>
<dbReference type="Pfam" id="PF01052">
    <property type="entry name" value="FliMN_C"/>
    <property type="match status" value="1"/>
</dbReference>
<proteinExistence type="predicted"/>
<dbReference type="RefSeq" id="WP_184028350.1">
    <property type="nucleotide sequence ID" value="NZ_JACIJJ010000003.1"/>
</dbReference>
<organism evidence="2 3">
    <name type="scientific">Sphingomonas yantingensis</name>
    <dbReference type="NCBI Taxonomy" id="1241761"/>
    <lineage>
        <taxon>Bacteria</taxon>
        <taxon>Pseudomonadati</taxon>
        <taxon>Pseudomonadota</taxon>
        <taxon>Alphaproteobacteria</taxon>
        <taxon>Sphingomonadales</taxon>
        <taxon>Sphingomonadaceae</taxon>
        <taxon>Sphingomonas</taxon>
    </lineage>
</organism>
<evidence type="ECO:0000313" key="2">
    <source>
        <dbReference type="EMBL" id="MBB5698940.1"/>
    </source>
</evidence>
<sequence>MQDLTDRPVAEAAAGSSPDARFAVPVTIEIDAGALTLAEIQGLREGSVVPVDANEGGGIAVRLMASGRPFARGTLVSVGDAYGVLIGE</sequence>
<accession>A0A7W9EJD3</accession>
<evidence type="ECO:0000259" key="1">
    <source>
        <dbReference type="Pfam" id="PF01052"/>
    </source>
</evidence>
<name>A0A7W9EJD3_9SPHN</name>
<dbReference type="AlphaFoldDB" id="A0A7W9EJD3"/>
<dbReference type="Proteomes" id="UP000557739">
    <property type="component" value="Unassembled WGS sequence"/>
</dbReference>
<protein>
    <submittedName>
        <fullName evidence="2">Flagellar motor switch protein FliN/FliY</fullName>
    </submittedName>
</protein>
<dbReference type="Gene3D" id="2.30.330.10">
    <property type="entry name" value="SpoA-like"/>
    <property type="match status" value="1"/>
</dbReference>
<reference evidence="2 3" key="1">
    <citation type="submission" date="2020-08" db="EMBL/GenBank/DDBJ databases">
        <title>Genomic Encyclopedia of Type Strains, Phase IV (KMG-IV): sequencing the most valuable type-strain genomes for metagenomic binning, comparative biology and taxonomic classification.</title>
        <authorList>
            <person name="Goeker M."/>
        </authorList>
    </citation>
    <scope>NUCLEOTIDE SEQUENCE [LARGE SCALE GENOMIC DNA]</scope>
    <source>
        <strain evidence="2 3">DSM 27244</strain>
    </source>
</reference>
<keyword evidence="2" id="KW-0966">Cell projection</keyword>
<comment type="caution">
    <text evidence="2">The sequence shown here is derived from an EMBL/GenBank/DDBJ whole genome shotgun (WGS) entry which is preliminary data.</text>
</comment>
<keyword evidence="2" id="KW-0969">Cilium</keyword>
<gene>
    <name evidence="2" type="ORF">FHR19_002295</name>
</gene>
<dbReference type="EMBL" id="JACIJJ010000003">
    <property type="protein sequence ID" value="MBB5698940.1"/>
    <property type="molecule type" value="Genomic_DNA"/>
</dbReference>
<dbReference type="SUPFAM" id="SSF101801">
    <property type="entry name" value="Surface presentation of antigens (SPOA)"/>
    <property type="match status" value="1"/>
</dbReference>
<dbReference type="InterPro" id="IPR001543">
    <property type="entry name" value="FliN-like_C"/>
</dbReference>